<dbReference type="InterPro" id="IPR047589">
    <property type="entry name" value="DUF11_rpt"/>
</dbReference>
<feature type="domain" description="DUF11" evidence="2">
    <location>
        <begin position="252"/>
        <end position="299"/>
    </location>
</feature>
<dbReference type="Pfam" id="PF01345">
    <property type="entry name" value="DUF11"/>
    <property type="match status" value="1"/>
</dbReference>
<keyword evidence="4" id="KW-1185">Reference proteome</keyword>
<dbReference type="NCBIfam" id="TIGR01451">
    <property type="entry name" value="B_ant_repeat"/>
    <property type="match status" value="1"/>
</dbReference>
<accession>A0A975Q466</accession>
<gene>
    <name evidence="3" type="ORF">KFK14_17960</name>
</gene>
<sequence length="356" mass="35186">MLSAAAAISAWSGAAQAAGTTAGTSIANTASVTYTVGGSTQTAQSNTATFLVDRKVNLTVTEVGGTATSTAIGATDQVTTFQVTNLTNAVQDFILTPDQQSVSLPMLGTDNFDVTNMRVFVDSNGNGTYDAGVDTATFIDELAADASVTVFIVANIPNTAGADVAIVSLVAQAAAGGQSGTQGAALVATSLLTADSPTTVDIVFADSAGSLNDPARDGKGRAFDSYKIATAAISMTKTATVVSDPLNLGVNPKAIPGAVIEYCLTVTNAGPGTGTGVILADAVPAGTTYISNSLNVGAPGIAGACTLAGSTEDDDTSGADESDPYGGSFDGTTVRANISSLGVNAPVAAAFRVTVN</sequence>
<dbReference type="Proteomes" id="UP000681425">
    <property type="component" value="Chromosome"/>
</dbReference>
<protein>
    <submittedName>
        <fullName evidence="3">DUF11 domain-containing protein</fullName>
    </submittedName>
</protein>
<dbReference type="KEGG" id="spph:KFK14_17960"/>
<dbReference type="AlphaFoldDB" id="A0A975Q466"/>
<keyword evidence="1" id="KW-0732">Signal</keyword>
<organism evidence="3 4">
    <name type="scientific">Sphingobium phenoxybenzoativorans</name>
    <dbReference type="NCBI Taxonomy" id="1592790"/>
    <lineage>
        <taxon>Bacteria</taxon>
        <taxon>Pseudomonadati</taxon>
        <taxon>Pseudomonadota</taxon>
        <taxon>Alphaproteobacteria</taxon>
        <taxon>Sphingomonadales</taxon>
        <taxon>Sphingomonadaceae</taxon>
        <taxon>Sphingobium</taxon>
    </lineage>
</organism>
<evidence type="ECO:0000313" key="4">
    <source>
        <dbReference type="Proteomes" id="UP000681425"/>
    </source>
</evidence>
<reference evidence="3" key="1">
    <citation type="submission" date="2021-04" db="EMBL/GenBank/DDBJ databases">
        <title>Isolation of p-tert-butylphenol degrading bacteria Sphingobium phenoxybenzoativorans Tas13 from active sludge.</title>
        <authorList>
            <person name="Li Y."/>
        </authorList>
    </citation>
    <scope>NUCLEOTIDE SEQUENCE</scope>
    <source>
        <strain evidence="3">Tas13</strain>
    </source>
</reference>
<dbReference type="InterPro" id="IPR001434">
    <property type="entry name" value="OmcB-like_DUF11"/>
</dbReference>
<evidence type="ECO:0000259" key="2">
    <source>
        <dbReference type="Pfam" id="PF01345"/>
    </source>
</evidence>
<feature type="chain" id="PRO_5037702079" evidence="1">
    <location>
        <begin position="18"/>
        <end position="356"/>
    </location>
</feature>
<evidence type="ECO:0000313" key="3">
    <source>
        <dbReference type="EMBL" id="QUT08337.1"/>
    </source>
</evidence>
<feature type="signal peptide" evidence="1">
    <location>
        <begin position="1"/>
        <end position="17"/>
    </location>
</feature>
<proteinExistence type="predicted"/>
<evidence type="ECO:0000256" key="1">
    <source>
        <dbReference type="SAM" id="SignalP"/>
    </source>
</evidence>
<name>A0A975Q466_9SPHN</name>
<dbReference type="EMBL" id="CP073910">
    <property type="protein sequence ID" value="QUT08337.1"/>
    <property type="molecule type" value="Genomic_DNA"/>
</dbReference>